<dbReference type="SUPFAM" id="SSF52047">
    <property type="entry name" value="RNI-like"/>
    <property type="match status" value="1"/>
</dbReference>
<evidence type="ECO:0000313" key="1">
    <source>
        <dbReference type="EMBL" id="GJE91572.1"/>
    </source>
</evidence>
<evidence type="ECO:0000313" key="2">
    <source>
        <dbReference type="Proteomes" id="UP000703269"/>
    </source>
</evidence>
<reference evidence="1 2" key="1">
    <citation type="submission" date="2021-08" db="EMBL/GenBank/DDBJ databases">
        <title>Draft Genome Sequence of Phanerochaete sordida strain YK-624.</title>
        <authorList>
            <person name="Mori T."/>
            <person name="Dohra H."/>
            <person name="Suzuki T."/>
            <person name="Kawagishi H."/>
            <person name="Hirai H."/>
        </authorList>
    </citation>
    <scope>NUCLEOTIDE SEQUENCE [LARGE SCALE GENOMIC DNA]</scope>
    <source>
        <strain evidence="1 2">YK-624</strain>
    </source>
</reference>
<proteinExistence type="predicted"/>
<sequence length="531" mass="58499">MHSSLLVDEIAHTVALCSGDEATVARLARVCRAFYEPALDVLWAQTPLVLEKLLLCLPSDAVYTTRCSIHTGSSTSSPLVCGGLRRTILPLEWDRFIHHARRVKSVKLAILPTILASDTAHADSVHATRTCFEALRAHFNGGSIFSSLQELSTSDLFEPWLDLLIHRRLTSFHFENENPEVLPKVLTKLAPCVPDLRILNTTLWGSGDREEAQAHEALLALCVNLTSLRTNCPISLSTLHGLAPASHLKTLLLTSSVLPSHSSPELPQQYMLFERLECLQLSSSAEDLTYFLHIVSLPAIRRIELSPVINDPEAEFAVLAISIPHTRLLLNALAKHSSLEEIYIYLCPSIESSDILSGDALLVLARLRSITCLSIPIRRVCLRPDHIVAMAAAWPRLQSLALGAWDPRILSADTNFHPSICIEDLYPLAQHCPDLRTLAVSIAGDIAPLVPFTNDESTAVHWSLQELRLQESCLQSGVECTRVANFLSAVFPGARNKFLMNDRHCRSEISAVLAQDAALADTIYLRAEVSA</sequence>
<dbReference type="EMBL" id="BPQB01000022">
    <property type="protein sequence ID" value="GJE91572.1"/>
    <property type="molecule type" value="Genomic_DNA"/>
</dbReference>
<name>A0A9P3LF16_9APHY</name>
<organism evidence="1 2">
    <name type="scientific">Phanerochaete sordida</name>
    <dbReference type="NCBI Taxonomy" id="48140"/>
    <lineage>
        <taxon>Eukaryota</taxon>
        <taxon>Fungi</taxon>
        <taxon>Dikarya</taxon>
        <taxon>Basidiomycota</taxon>
        <taxon>Agaricomycotina</taxon>
        <taxon>Agaricomycetes</taxon>
        <taxon>Polyporales</taxon>
        <taxon>Phanerochaetaceae</taxon>
        <taxon>Phanerochaete</taxon>
    </lineage>
</organism>
<evidence type="ECO:0008006" key="3">
    <source>
        <dbReference type="Google" id="ProtNLM"/>
    </source>
</evidence>
<keyword evidence="2" id="KW-1185">Reference proteome</keyword>
<comment type="caution">
    <text evidence="1">The sequence shown here is derived from an EMBL/GenBank/DDBJ whole genome shotgun (WGS) entry which is preliminary data.</text>
</comment>
<dbReference type="Proteomes" id="UP000703269">
    <property type="component" value="Unassembled WGS sequence"/>
</dbReference>
<dbReference type="OrthoDB" id="2800603at2759"/>
<gene>
    <name evidence="1" type="ORF">PsYK624_077220</name>
</gene>
<accession>A0A9P3LF16</accession>
<protein>
    <recommendedName>
        <fullName evidence="3">F-box domain-containing protein</fullName>
    </recommendedName>
</protein>
<dbReference type="AlphaFoldDB" id="A0A9P3LF16"/>